<evidence type="ECO:0000313" key="3">
    <source>
        <dbReference type="EMBL" id="SDQ82077.1"/>
    </source>
</evidence>
<dbReference type="EMBL" id="FNKY01000001">
    <property type="protein sequence ID" value="SDQ82077.1"/>
    <property type="molecule type" value="Genomic_DNA"/>
</dbReference>
<evidence type="ECO:0000256" key="1">
    <source>
        <dbReference type="SAM" id="MobiDB-lite"/>
    </source>
</evidence>
<evidence type="ECO:0000259" key="2">
    <source>
        <dbReference type="SMART" id="SM01321"/>
    </source>
</evidence>
<dbReference type="SUPFAM" id="SSF143422">
    <property type="entry name" value="Transposase IS200-like"/>
    <property type="match status" value="1"/>
</dbReference>
<accession>A0ABY0TH90</accession>
<dbReference type="SMART" id="SM01321">
    <property type="entry name" value="Y1_Tnp"/>
    <property type="match status" value="1"/>
</dbReference>
<gene>
    <name evidence="3" type="ORF">SAMN05216402_2424</name>
</gene>
<dbReference type="Pfam" id="PF01797">
    <property type="entry name" value="Y1_Tnp"/>
    <property type="match status" value="1"/>
</dbReference>
<keyword evidence="4" id="KW-1185">Reference proteome</keyword>
<proteinExistence type="predicted"/>
<dbReference type="InterPro" id="IPR002686">
    <property type="entry name" value="Transposase_17"/>
</dbReference>
<dbReference type="RefSeq" id="WP_074632827.1">
    <property type="nucleotide sequence ID" value="NZ_FNKY01000001.1"/>
</dbReference>
<sequence length="236" mass="27884">MARLSRFILPGQPQHVILRGNNRTEIFCAEADYLFYLEKLQSACKKYNCDIHAYVLMANHVHLLVTPHEEQGLSKSLQMLGRYYVQYFNHCYQRTGTLWEGRYKATLIDTETYLLTCMRYAELNPVRAGMVKHPSEYRWSSYGYNALNQANNLVTPHPEYRRLGNNHEERRNAYRQLFKHHISKENINAIRDATNKAWVLGDDRFKRSIQEKLKRRVEPTAKGGDRKSEQFKINRV</sequence>
<feature type="region of interest" description="Disordered" evidence="1">
    <location>
        <begin position="216"/>
        <end position="236"/>
    </location>
</feature>
<dbReference type="Gene3D" id="3.30.70.1290">
    <property type="entry name" value="Transposase IS200-like"/>
    <property type="match status" value="1"/>
</dbReference>
<comment type="caution">
    <text evidence="3">The sequence shown here is derived from an EMBL/GenBank/DDBJ whole genome shotgun (WGS) entry which is preliminary data.</text>
</comment>
<protein>
    <submittedName>
        <fullName evidence="3">Transposase</fullName>
    </submittedName>
</protein>
<dbReference type="InterPro" id="IPR036515">
    <property type="entry name" value="Transposase_17_sf"/>
</dbReference>
<name>A0ABY0TH90_9PROT</name>
<organism evidence="3 4">
    <name type="scientific">Nitrosospira multiformis</name>
    <dbReference type="NCBI Taxonomy" id="1231"/>
    <lineage>
        <taxon>Bacteria</taxon>
        <taxon>Pseudomonadati</taxon>
        <taxon>Pseudomonadota</taxon>
        <taxon>Betaproteobacteria</taxon>
        <taxon>Nitrosomonadales</taxon>
        <taxon>Nitrosomonadaceae</taxon>
        <taxon>Nitrosospira</taxon>
    </lineage>
</organism>
<dbReference type="PANTHER" id="PTHR34322:SF2">
    <property type="entry name" value="TRANSPOSASE IS200-LIKE DOMAIN-CONTAINING PROTEIN"/>
    <property type="match status" value="1"/>
</dbReference>
<dbReference type="PANTHER" id="PTHR34322">
    <property type="entry name" value="TRANSPOSASE, Y1_TNP DOMAIN-CONTAINING"/>
    <property type="match status" value="1"/>
</dbReference>
<dbReference type="Proteomes" id="UP000183471">
    <property type="component" value="Unassembled WGS sequence"/>
</dbReference>
<feature type="domain" description="Transposase IS200-like" evidence="2">
    <location>
        <begin position="9"/>
        <end position="124"/>
    </location>
</feature>
<evidence type="ECO:0000313" key="4">
    <source>
        <dbReference type="Proteomes" id="UP000183471"/>
    </source>
</evidence>
<reference evidence="3 4" key="1">
    <citation type="submission" date="2016-10" db="EMBL/GenBank/DDBJ databases">
        <authorList>
            <person name="Varghese N."/>
            <person name="Submissions S."/>
        </authorList>
    </citation>
    <scope>NUCLEOTIDE SEQUENCE [LARGE SCALE GENOMIC DNA]</scope>
    <source>
        <strain evidence="3 4">Nl1</strain>
    </source>
</reference>